<dbReference type="AlphaFoldDB" id="A0A2H4SB10"/>
<name>A0A2H4SB10_CORMI</name>
<dbReference type="Proteomes" id="UP000323067">
    <property type="component" value="Chromosome vi"/>
</dbReference>
<reference evidence="1 2" key="1">
    <citation type="journal article" date="2017" name="BMC Genomics">
        <title>Chromosome level assembly and secondary metabolite potential of the parasitic fungus Cordyceps militaris.</title>
        <authorList>
            <person name="Kramer G.J."/>
            <person name="Nodwell J.R."/>
        </authorList>
    </citation>
    <scope>NUCLEOTIDE SEQUENCE [LARGE SCALE GENOMIC DNA]</scope>
    <source>
        <strain evidence="1 2">ATCC 34164</strain>
    </source>
</reference>
<proteinExistence type="predicted"/>
<evidence type="ECO:0000313" key="2">
    <source>
        <dbReference type="Proteomes" id="UP000323067"/>
    </source>
</evidence>
<evidence type="ECO:0000313" key="1">
    <source>
        <dbReference type="EMBL" id="ATY60300.1"/>
    </source>
</evidence>
<dbReference type="VEuPathDB" id="FungiDB:A9K55_005903"/>
<sequence>MSYPLSLLLLGTLSREGPNYSLTSYKISFILITLFYPSSTKFSLYKIDKLDVKMVYNLIIPLLKLGLNSV</sequence>
<gene>
    <name evidence="1" type="ORF">A9K55_005903</name>
</gene>
<protein>
    <submittedName>
        <fullName evidence="1">Cytochrome P450</fullName>
    </submittedName>
</protein>
<dbReference type="EMBL" id="CP023323">
    <property type="protein sequence ID" value="ATY60300.1"/>
    <property type="molecule type" value="Genomic_DNA"/>
</dbReference>
<accession>A0A2H4SB10</accession>
<organism evidence="1 2">
    <name type="scientific">Cordyceps militaris</name>
    <name type="common">Caterpillar fungus</name>
    <name type="synonym">Clavaria militaris</name>
    <dbReference type="NCBI Taxonomy" id="73501"/>
    <lineage>
        <taxon>Eukaryota</taxon>
        <taxon>Fungi</taxon>
        <taxon>Dikarya</taxon>
        <taxon>Ascomycota</taxon>
        <taxon>Pezizomycotina</taxon>
        <taxon>Sordariomycetes</taxon>
        <taxon>Hypocreomycetidae</taxon>
        <taxon>Hypocreales</taxon>
        <taxon>Cordycipitaceae</taxon>
        <taxon>Cordyceps</taxon>
    </lineage>
</organism>